<dbReference type="PANTHER" id="PTHR43767">
    <property type="entry name" value="LONG-CHAIN-FATTY-ACID--COA LIGASE"/>
    <property type="match status" value="1"/>
</dbReference>
<evidence type="ECO:0000313" key="3">
    <source>
        <dbReference type="EMBL" id="RDI68185.1"/>
    </source>
</evidence>
<dbReference type="PANTHER" id="PTHR43767:SF7">
    <property type="entry name" value="MEDIUM_LONG-CHAIN-FATTY-ACID--COA LIGASE FADD8"/>
    <property type="match status" value="1"/>
</dbReference>
<evidence type="ECO:0000259" key="1">
    <source>
        <dbReference type="Pfam" id="PF00501"/>
    </source>
</evidence>
<name>A0A370IBS3_9NOCA</name>
<dbReference type="InterPro" id="IPR000873">
    <property type="entry name" value="AMP-dep_synth/lig_dom"/>
</dbReference>
<gene>
    <name evidence="3" type="ORF">DFR76_102586</name>
</gene>
<dbReference type="InterPro" id="IPR045851">
    <property type="entry name" value="AMP-bd_C_sf"/>
</dbReference>
<dbReference type="InterPro" id="IPR042099">
    <property type="entry name" value="ANL_N_sf"/>
</dbReference>
<evidence type="ECO:0000259" key="2">
    <source>
        <dbReference type="Pfam" id="PF13193"/>
    </source>
</evidence>
<feature type="domain" description="AMP-binding enzyme C-terminal" evidence="2">
    <location>
        <begin position="401"/>
        <end position="474"/>
    </location>
</feature>
<dbReference type="AlphaFoldDB" id="A0A370IBS3"/>
<protein>
    <submittedName>
        <fullName evidence="3">Fatty-acyl-CoA synthase</fullName>
    </submittedName>
</protein>
<dbReference type="GO" id="GO:0016877">
    <property type="term" value="F:ligase activity, forming carbon-sulfur bonds"/>
    <property type="evidence" value="ECO:0007669"/>
    <property type="project" value="UniProtKB-ARBA"/>
</dbReference>
<proteinExistence type="predicted"/>
<dbReference type="Gene3D" id="3.40.50.12780">
    <property type="entry name" value="N-terminal domain of ligase-like"/>
    <property type="match status" value="1"/>
</dbReference>
<dbReference type="Pfam" id="PF13193">
    <property type="entry name" value="AMP-binding_C"/>
    <property type="match status" value="1"/>
</dbReference>
<feature type="domain" description="AMP-dependent synthetase/ligase" evidence="1">
    <location>
        <begin position="12"/>
        <end position="351"/>
    </location>
</feature>
<dbReference type="InterPro" id="IPR025110">
    <property type="entry name" value="AMP-bd_C"/>
</dbReference>
<dbReference type="InterPro" id="IPR050237">
    <property type="entry name" value="ATP-dep_AMP-bd_enzyme"/>
</dbReference>
<dbReference type="Proteomes" id="UP000254869">
    <property type="component" value="Unassembled WGS sequence"/>
</dbReference>
<organism evidence="3 4">
    <name type="scientific">Nocardia pseudobrasiliensis</name>
    <dbReference type="NCBI Taxonomy" id="45979"/>
    <lineage>
        <taxon>Bacteria</taxon>
        <taxon>Bacillati</taxon>
        <taxon>Actinomycetota</taxon>
        <taxon>Actinomycetes</taxon>
        <taxon>Mycobacteriales</taxon>
        <taxon>Nocardiaceae</taxon>
        <taxon>Nocardia</taxon>
    </lineage>
</organism>
<dbReference type="Gene3D" id="3.30.300.30">
    <property type="match status" value="1"/>
</dbReference>
<dbReference type="RefSeq" id="WP_082875575.1">
    <property type="nucleotide sequence ID" value="NZ_QQBC01000002.1"/>
</dbReference>
<comment type="caution">
    <text evidence="3">The sequence shown here is derived from an EMBL/GenBank/DDBJ whole genome shotgun (WGS) entry which is preliminary data.</text>
</comment>
<dbReference type="SUPFAM" id="SSF56801">
    <property type="entry name" value="Acetyl-CoA synthetase-like"/>
    <property type="match status" value="1"/>
</dbReference>
<dbReference type="InterPro" id="IPR020845">
    <property type="entry name" value="AMP-binding_CS"/>
</dbReference>
<dbReference type="Pfam" id="PF00501">
    <property type="entry name" value="AMP-binding"/>
    <property type="match status" value="1"/>
</dbReference>
<keyword evidence="4" id="KW-1185">Reference proteome</keyword>
<dbReference type="STRING" id="1210086.GCA_001613105_01162"/>
<accession>A0A370IBS3</accession>
<dbReference type="PROSITE" id="PS00455">
    <property type="entry name" value="AMP_BINDING"/>
    <property type="match status" value="1"/>
</dbReference>
<reference evidence="3 4" key="1">
    <citation type="submission" date="2018-07" db="EMBL/GenBank/DDBJ databases">
        <title>Genomic Encyclopedia of Type Strains, Phase IV (KMG-IV): sequencing the most valuable type-strain genomes for metagenomic binning, comparative biology and taxonomic classification.</title>
        <authorList>
            <person name="Goeker M."/>
        </authorList>
    </citation>
    <scope>NUCLEOTIDE SEQUENCE [LARGE SCALE GENOMIC DNA]</scope>
    <source>
        <strain evidence="3 4">DSM 44290</strain>
    </source>
</reference>
<evidence type="ECO:0000313" key="4">
    <source>
        <dbReference type="Proteomes" id="UP000254869"/>
    </source>
</evidence>
<sequence length="493" mass="53368">MATYIDLLYQVLAAEPDAVAFVWKDGSLTYRQTAERVSQVAHALRAAGLGQGDGVAMLSTNHPESFVVMMGAIAAGCRYTSLHPMGSADDHTAVLARAEVSAFCYEGRFDEHVSTLRGLPEVIWRLDEPAYLDQPTTRPRIEVLADDLAFLPFTGGTTGVPKGVMLPHRVLVANALMTLAAWELPETPRFLAVTPVSHATGLILLPVLARGGTVVLQQKFELEEFARNIAEHRPNMTFVVPSILYALLDAGTDLSGFETIVYGASPMAPARLAEAIERFGPIFMQMYAQTEAPNTVTVLRRGDHTPGRLESCGRPVPGNSVKLLDPDGDEVPIGEIGEICVRGPLVMDGYWKAPDLTAEAMRGGWLHTGDLARADERGLLTIVDRAKDMVVTGGFNVYSREVEDVLVQHPAVGQAAVIGVPDPKWGEAVLAVVITNAPVTADELIAFVKEHKGSVHAPKRVEFVDSLPLTAVGKPDKKQLRARYWADTDRQVG</sequence>
<dbReference type="EMBL" id="QQBC01000002">
    <property type="protein sequence ID" value="RDI68185.1"/>
    <property type="molecule type" value="Genomic_DNA"/>
</dbReference>